<dbReference type="Gene3D" id="3.40.50.20">
    <property type="match status" value="1"/>
</dbReference>
<dbReference type="Proteomes" id="UP001595818">
    <property type="component" value="Unassembled WGS sequence"/>
</dbReference>
<feature type="domain" description="PglD N-terminal" evidence="2">
    <location>
        <begin position="2"/>
        <end position="71"/>
    </location>
</feature>
<dbReference type="SUPFAM" id="SSF51161">
    <property type="entry name" value="Trimeric LpxA-like enzymes"/>
    <property type="match status" value="1"/>
</dbReference>
<dbReference type="PANTHER" id="PTHR43300">
    <property type="entry name" value="ACETYLTRANSFERASE"/>
    <property type="match status" value="1"/>
</dbReference>
<dbReference type="CDD" id="cd03360">
    <property type="entry name" value="LbH_AT_putative"/>
    <property type="match status" value="1"/>
</dbReference>
<dbReference type="InterPro" id="IPR050179">
    <property type="entry name" value="Trans_hexapeptide_repeat"/>
</dbReference>
<evidence type="ECO:0000256" key="1">
    <source>
        <dbReference type="ARBA" id="ARBA00007274"/>
    </source>
</evidence>
<evidence type="ECO:0000313" key="3">
    <source>
        <dbReference type="EMBL" id="MFC4871588.1"/>
    </source>
</evidence>
<dbReference type="RefSeq" id="WP_377063186.1">
    <property type="nucleotide sequence ID" value="NZ_JBHSJJ010000003.1"/>
</dbReference>
<accession>A0ABV9SYZ3</accession>
<keyword evidence="4" id="KW-1185">Reference proteome</keyword>
<dbReference type="InterPro" id="IPR011004">
    <property type="entry name" value="Trimer_LpxA-like_sf"/>
</dbReference>
<organism evidence="3 4">
    <name type="scientific">Negadavirga shengliensis</name>
    <dbReference type="NCBI Taxonomy" id="1389218"/>
    <lineage>
        <taxon>Bacteria</taxon>
        <taxon>Pseudomonadati</taxon>
        <taxon>Bacteroidota</taxon>
        <taxon>Cytophagia</taxon>
        <taxon>Cytophagales</taxon>
        <taxon>Cyclobacteriaceae</taxon>
        <taxon>Negadavirga</taxon>
    </lineage>
</organism>
<name>A0ABV9SYZ3_9BACT</name>
<dbReference type="Gene3D" id="2.160.10.10">
    <property type="entry name" value="Hexapeptide repeat proteins"/>
    <property type="match status" value="1"/>
</dbReference>
<protein>
    <submittedName>
        <fullName evidence="3">Acetyltransferase</fullName>
    </submittedName>
</protein>
<reference evidence="4" key="1">
    <citation type="journal article" date="2019" name="Int. J. Syst. Evol. Microbiol.">
        <title>The Global Catalogue of Microorganisms (GCM) 10K type strain sequencing project: providing services to taxonomists for standard genome sequencing and annotation.</title>
        <authorList>
            <consortium name="The Broad Institute Genomics Platform"/>
            <consortium name="The Broad Institute Genome Sequencing Center for Infectious Disease"/>
            <person name="Wu L."/>
            <person name="Ma J."/>
        </authorList>
    </citation>
    <scope>NUCLEOTIDE SEQUENCE [LARGE SCALE GENOMIC DNA]</scope>
    <source>
        <strain evidence="4">CGMCC 4.7466</strain>
    </source>
</reference>
<proteinExistence type="inferred from homology"/>
<dbReference type="NCBIfam" id="TIGR03570">
    <property type="entry name" value="NeuD_NnaD"/>
    <property type="match status" value="1"/>
</dbReference>
<dbReference type="InterPro" id="IPR020019">
    <property type="entry name" value="AcTrfase_PglD-like"/>
</dbReference>
<dbReference type="Pfam" id="PF17836">
    <property type="entry name" value="PglD_N"/>
    <property type="match status" value="1"/>
</dbReference>
<comment type="caution">
    <text evidence="3">The sequence shown here is derived from an EMBL/GenBank/DDBJ whole genome shotgun (WGS) entry which is preliminary data.</text>
</comment>
<comment type="similarity">
    <text evidence="1">Belongs to the transferase hexapeptide repeat family.</text>
</comment>
<gene>
    <name evidence="3" type="ORF">ACFPFU_07810</name>
</gene>
<dbReference type="PANTHER" id="PTHR43300:SF7">
    <property type="entry name" value="UDP-N-ACETYLBACILLOSAMINE N-ACETYLTRANSFERASE"/>
    <property type="match status" value="1"/>
</dbReference>
<dbReference type="InterPro" id="IPR041561">
    <property type="entry name" value="PglD_N"/>
</dbReference>
<dbReference type="InterPro" id="IPR001451">
    <property type="entry name" value="Hexapep"/>
</dbReference>
<sequence length="204" mass="22046">MYIYGASDQGRVVIDMVDGYERIHGVFDDNPHIASVLDYPVLGSVPLDFVFDHAVFIAIGDNRIRKKIHLKLKKKKVRFATIIHDSAIFSKRAVLDEGSVVMEGAIVKVNSRIGKQVIVNTGASVDHDCLIGDFVHLAPQCTLCGGIEVGEGTLVGANSIILPRVKVGAWCKIGAGSVVTRDVPDGKTWIGNGLKQKSLLKVSQ</sequence>
<dbReference type="EMBL" id="JBHSJJ010000003">
    <property type="protein sequence ID" value="MFC4871588.1"/>
    <property type="molecule type" value="Genomic_DNA"/>
</dbReference>
<dbReference type="Pfam" id="PF00132">
    <property type="entry name" value="Hexapep"/>
    <property type="match status" value="1"/>
</dbReference>
<evidence type="ECO:0000313" key="4">
    <source>
        <dbReference type="Proteomes" id="UP001595818"/>
    </source>
</evidence>
<evidence type="ECO:0000259" key="2">
    <source>
        <dbReference type="Pfam" id="PF17836"/>
    </source>
</evidence>